<evidence type="ECO:0000256" key="12">
    <source>
        <dbReference type="SAM" id="SignalP"/>
    </source>
</evidence>
<accession>A0AAN6DXH5</accession>
<evidence type="ECO:0000256" key="8">
    <source>
        <dbReference type="ARBA" id="ARBA00023295"/>
    </source>
</evidence>
<dbReference type="GO" id="GO:0009277">
    <property type="term" value="C:fungal-type cell wall"/>
    <property type="evidence" value="ECO:0007669"/>
    <property type="project" value="TreeGrafter"/>
</dbReference>
<dbReference type="PANTHER" id="PTHR31316">
    <property type="entry name" value="BETA-GLUCOSIDASE-LIKE PROTEIN NCA3, MITOCHONDRIAL-RELATED"/>
    <property type="match status" value="1"/>
</dbReference>
<evidence type="ECO:0000256" key="3">
    <source>
        <dbReference type="ARBA" id="ARBA00022512"/>
    </source>
</evidence>
<evidence type="ECO:0000256" key="1">
    <source>
        <dbReference type="ARBA" id="ARBA00004191"/>
    </source>
</evidence>
<proteinExistence type="inferred from homology"/>
<evidence type="ECO:0000256" key="5">
    <source>
        <dbReference type="ARBA" id="ARBA00022729"/>
    </source>
</evidence>
<keyword evidence="14" id="KW-1185">Reference proteome</keyword>
<keyword evidence="10" id="KW-0624">Polysaccharide degradation</keyword>
<evidence type="ECO:0000313" key="13">
    <source>
        <dbReference type="EMBL" id="KAI1613263.1"/>
    </source>
</evidence>
<evidence type="ECO:0000256" key="11">
    <source>
        <dbReference type="SAM" id="MobiDB-lite"/>
    </source>
</evidence>
<gene>
    <name evidence="13" type="ORF">EDD36DRAFT_465396</name>
</gene>
<name>A0AAN6DXH5_9EURO</name>
<evidence type="ECO:0000256" key="10">
    <source>
        <dbReference type="ARBA" id="ARBA00023326"/>
    </source>
</evidence>
<feature type="signal peptide" evidence="12">
    <location>
        <begin position="1"/>
        <end position="18"/>
    </location>
</feature>
<dbReference type="GO" id="GO:0000272">
    <property type="term" value="P:polysaccharide catabolic process"/>
    <property type="evidence" value="ECO:0007669"/>
    <property type="project" value="UniProtKB-KW"/>
</dbReference>
<dbReference type="GO" id="GO:0016798">
    <property type="term" value="F:hydrolase activity, acting on glycosyl bonds"/>
    <property type="evidence" value="ECO:0007669"/>
    <property type="project" value="UniProtKB-KW"/>
</dbReference>
<keyword evidence="9" id="KW-0961">Cell wall biogenesis/degradation</keyword>
<comment type="caution">
    <text evidence="13">The sequence shown here is derived from an EMBL/GenBank/DDBJ whole genome shotgun (WGS) entry which is preliminary data.</text>
</comment>
<keyword evidence="5 12" id="KW-0732">Signal</keyword>
<dbReference type="GO" id="GO:0031505">
    <property type="term" value="P:fungal-type cell wall organization"/>
    <property type="evidence" value="ECO:0007669"/>
    <property type="project" value="TreeGrafter"/>
</dbReference>
<evidence type="ECO:0000256" key="2">
    <source>
        <dbReference type="ARBA" id="ARBA00010579"/>
    </source>
</evidence>
<comment type="similarity">
    <text evidence="2">Belongs to the SUN family.</text>
</comment>
<dbReference type="GO" id="GO:0009986">
    <property type="term" value="C:cell surface"/>
    <property type="evidence" value="ECO:0007669"/>
    <property type="project" value="TreeGrafter"/>
</dbReference>
<evidence type="ECO:0000256" key="9">
    <source>
        <dbReference type="ARBA" id="ARBA00023316"/>
    </source>
</evidence>
<evidence type="ECO:0000256" key="6">
    <source>
        <dbReference type="ARBA" id="ARBA00022801"/>
    </source>
</evidence>
<protein>
    <submittedName>
        <fullName evidence="13">SUN domain-containing protein</fullName>
    </submittedName>
</protein>
<dbReference type="PANTHER" id="PTHR31316:SF0">
    <property type="entry name" value="SECRETED BETA-GLUCOSIDASE SIM1-RELATED"/>
    <property type="match status" value="1"/>
</dbReference>
<feature type="region of interest" description="Disordered" evidence="11">
    <location>
        <begin position="163"/>
        <end position="184"/>
    </location>
</feature>
<organism evidence="13 14">
    <name type="scientific">Exophiala viscosa</name>
    <dbReference type="NCBI Taxonomy" id="2486360"/>
    <lineage>
        <taxon>Eukaryota</taxon>
        <taxon>Fungi</taxon>
        <taxon>Dikarya</taxon>
        <taxon>Ascomycota</taxon>
        <taxon>Pezizomycotina</taxon>
        <taxon>Eurotiomycetes</taxon>
        <taxon>Chaetothyriomycetidae</taxon>
        <taxon>Chaetothyriales</taxon>
        <taxon>Herpotrichiellaceae</taxon>
        <taxon>Exophiala</taxon>
    </lineage>
</organism>
<sequence length="454" mass="45833">MRITSIALTAATATVVVAQPHNHAHRHVHEHKARDVSTVTSWAAGPTEYAYVLDGQEISASEVCAGLTDHELQFVDGSDPGVCSSASSSSTAASTTASPTTTWVYSASSTTTTTLSVASTSAAEFYQQSSWASSASSSTSSASASASASSASSWGESSWSSSASASSASSTSSVSSSGTGVTSSFPDGELDCSTFPSDYGAIALDYLELGGWAGLQQVTISGSEVTNIVTGVAGDTCTDGMMCSYACPPGYQKSQWPSTQGASGQSVGGLECSNGKLKLTNSALSSSLCIAGVGGVEATNNADGVVAICRTDYPGTESETIPVEVQPGSTEALAVPDASTYYTWEGSATSAQYYLNPIGYGASKACQWGSAGTPLGNYAPINFGVGAKDGTTWLSIFQNSPTTSAQYSGTVELTGNLSGSCKYSNGEYCSASGCNSQGCTVSVISGTATYVISS</sequence>
<keyword evidence="3" id="KW-0134">Cell wall</keyword>
<evidence type="ECO:0000313" key="14">
    <source>
        <dbReference type="Proteomes" id="UP001203852"/>
    </source>
</evidence>
<keyword evidence="6" id="KW-0378">Hydrolase</keyword>
<dbReference type="InterPro" id="IPR005556">
    <property type="entry name" value="SUN"/>
</dbReference>
<dbReference type="EMBL" id="MU404354">
    <property type="protein sequence ID" value="KAI1613263.1"/>
    <property type="molecule type" value="Genomic_DNA"/>
</dbReference>
<keyword evidence="7" id="KW-0119">Carbohydrate metabolism</keyword>
<dbReference type="InterPro" id="IPR051526">
    <property type="entry name" value="Beta-Glucosidase_SUN"/>
</dbReference>
<evidence type="ECO:0000256" key="4">
    <source>
        <dbReference type="ARBA" id="ARBA00022525"/>
    </source>
</evidence>
<dbReference type="Pfam" id="PF03856">
    <property type="entry name" value="SUN"/>
    <property type="match status" value="1"/>
</dbReference>
<comment type="subcellular location">
    <subcellularLocation>
        <location evidence="1">Secreted</location>
        <location evidence="1">Cell wall</location>
    </subcellularLocation>
</comment>
<dbReference type="Proteomes" id="UP001203852">
    <property type="component" value="Unassembled WGS sequence"/>
</dbReference>
<reference evidence="13" key="1">
    <citation type="journal article" date="2022" name="bioRxiv">
        <title>Deciphering the potential niche of two novel black yeast fungi from a biological soil crust based on their genomes, phenotypes, and melanin regulation.</title>
        <authorList>
            <consortium name="DOE Joint Genome Institute"/>
            <person name="Carr E.C."/>
            <person name="Barton Q."/>
            <person name="Grambo S."/>
            <person name="Sullivan M."/>
            <person name="Renfro C.M."/>
            <person name="Kuo A."/>
            <person name="Pangilinan J."/>
            <person name="Lipzen A."/>
            <person name="Keymanesh K."/>
            <person name="Savage E."/>
            <person name="Barry K."/>
            <person name="Grigoriev I.V."/>
            <person name="Riekhof W.R."/>
            <person name="Harris S.S."/>
        </authorList>
    </citation>
    <scope>NUCLEOTIDE SEQUENCE</scope>
    <source>
        <strain evidence="13">JF 03-4F</strain>
    </source>
</reference>
<feature type="chain" id="PRO_5042989489" evidence="12">
    <location>
        <begin position="19"/>
        <end position="454"/>
    </location>
</feature>
<evidence type="ECO:0000256" key="7">
    <source>
        <dbReference type="ARBA" id="ARBA00023277"/>
    </source>
</evidence>
<dbReference type="AlphaFoldDB" id="A0AAN6DXH5"/>
<keyword evidence="4" id="KW-0964">Secreted</keyword>
<keyword evidence="8" id="KW-0326">Glycosidase</keyword>